<keyword evidence="3" id="KW-1185">Reference proteome</keyword>
<reference evidence="2" key="1">
    <citation type="journal article" date="2023" name="Mol. Phylogenet. Evol.">
        <title>Genome-scale phylogeny and comparative genomics of the fungal order Sordariales.</title>
        <authorList>
            <person name="Hensen N."/>
            <person name="Bonometti L."/>
            <person name="Westerberg I."/>
            <person name="Brannstrom I.O."/>
            <person name="Guillou S."/>
            <person name="Cros-Aarteil S."/>
            <person name="Calhoun S."/>
            <person name="Haridas S."/>
            <person name="Kuo A."/>
            <person name="Mondo S."/>
            <person name="Pangilinan J."/>
            <person name="Riley R."/>
            <person name="LaButti K."/>
            <person name="Andreopoulos B."/>
            <person name="Lipzen A."/>
            <person name="Chen C."/>
            <person name="Yan M."/>
            <person name="Daum C."/>
            <person name="Ng V."/>
            <person name="Clum A."/>
            <person name="Steindorff A."/>
            <person name="Ohm R.A."/>
            <person name="Martin F."/>
            <person name="Silar P."/>
            <person name="Natvig D.O."/>
            <person name="Lalanne C."/>
            <person name="Gautier V."/>
            <person name="Ament-Velasquez S.L."/>
            <person name="Kruys A."/>
            <person name="Hutchinson M.I."/>
            <person name="Powell A.J."/>
            <person name="Barry K."/>
            <person name="Miller A.N."/>
            <person name="Grigoriev I.V."/>
            <person name="Debuchy R."/>
            <person name="Gladieux P."/>
            <person name="Hiltunen Thoren M."/>
            <person name="Johannesson H."/>
        </authorList>
    </citation>
    <scope>NUCLEOTIDE SEQUENCE</scope>
    <source>
        <strain evidence="2">CBS 892.96</strain>
    </source>
</reference>
<evidence type="ECO:0000313" key="3">
    <source>
        <dbReference type="Proteomes" id="UP001302321"/>
    </source>
</evidence>
<gene>
    <name evidence="2" type="ORF">QBC36DRAFT_364545</name>
</gene>
<name>A0AAN7AAL3_9PEZI</name>
<accession>A0AAN7AAL3</accession>
<protein>
    <submittedName>
        <fullName evidence="2">Uncharacterized protein</fullName>
    </submittedName>
</protein>
<feature type="chain" id="PRO_5043018848" evidence="1">
    <location>
        <begin position="21"/>
        <end position="142"/>
    </location>
</feature>
<evidence type="ECO:0000313" key="2">
    <source>
        <dbReference type="EMBL" id="KAK4179200.1"/>
    </source>
</evidence>
<sequence length="142" mass="15026">MKFSLTPALLLACLSGSALASPVEGRDSVMPSLEPFTPAEGSVLGKSTKRATGSFKAWTSTGNGCVGNPGYEWVNPGSGCIHFIGGAGTPKLVRRLSWGGDHCQVYVYNQAGCNANNLISTTTTGAMCWNNWSDIYSWRVVC</sequence>
<feature type="signal peptide" evidence="1">
    <location>
        <begin position="1"/>
        <end position="20"/>
    </location>
</feature>
<evidence type="ECO:0000256" key="1">
    <source>
        <dbReference type="SAM" id="SignalP"/>
    </source>
</evidence>
<comment type="caution">
    <text evidence="2">The sequence shown here is derived from an EMBL/GenBank/DDBJ whole genome shotgun (WGS) entry which is preliminary data.</text>
</comment>
<keyword evidence="1" id="KW-0732">Signal</keyword>
<dbReference type="AlphaFoldDB" id="A0AAN7AAL3"/>
<reference evidence="2" key="2">
    <citation type="submission" date="2023-05" db="EMBL/GenBank/DDBJ databases">
        <authorList>
            <consortium name="Lawrence Berkeley National Laboratory"/>
            <person name="Steindorff A."/>
            <person name="Hensen N."/>
            <person name="Bonometti L."/>
            <person name="Westerberg I."/>
            <person name="Brannstrom I.O."/>
            <person name="Guillou S."/>
            <person name="Cros-Aarteil S."/>
            <person name="Calhoun S."/>
            <person name="Haridas S."/>
            <person name="Kuo A."/>
            <person name="Mondo S."/>
            <person name="Pangilinan J."/>
            <person name="Riley R."/>
            <person name="Labutti K."/>
            <person name="Andreopoulos B."/>
            <person name="Lipzen A."/>
            <person name="Chen C."/>
            <person name="Yanf M."/>
            <person name="Daum C."/>
            <person name="Ng V."/>
            <person name="Clum A."/>
            <person name="Ohm R."/>
            <person name="Martin F."/>
            <person name="Silar P."/>
            <person name="Natvig D."/>
            <person name="Lalanne C."/>
            <person name="Gautier V."/>
            <person name="Ament-Velasquez S.L."/>
            <person name="Kruys A."/>
            <person name="Hutchinson M.I."/>
            <person name="Powell A.J."/>
            <person name="Barry K."/>
            <person name="Miller A.N."/>
            <person name="Grigoriev I.V."/>
            <person name="Debuchy R."/>
            <person name="Gladieux P."/>
            <person name="Thoren M.H."/>
            <person name="Johannesson H."/>
        </authorList>
    </citation>
    <scope>NUCLEOTIDE SEQUENCE</scope>
    <source>
        <strain evidence="2">CBS 892.96</strain>
    </source>
</reference>
<proteinExistence type="predicted"/>
<organism evidence="2 3">
    <name type="scientific">Triangularia setosa</name>
    <dbReference type="NCBI Taxonomy" id="2587417"/>
    <lineage>
        <taxon>Eukaryota</taxon>
        <taxon>Fungi</taxon>
        <taxon>Dikarya</taxon>
        <taxon>Ascomycota</taxon>
        <taxon>Pezizomycotina</taxon>
        <taxon>Sordariomycetes</taxon>
        <taxon>Sordariomycetidae</taxon>
        <taxon>Sordariales</taxon>
        <taxon>Podosporaceae</taxon>
        <taxon>Triangularia</taxon>
    </lineage>
</organism>
<dbReference type="EMBL" id="MU866122">
    <property type="protein sequence ID" value="KAK4179200.1"/>
    <property type="molecule type" value="Genomic_DNA"/>
</dbReference>
<dbReference type="Proteomes" id="UP001302321">
    <property type="component" value="Unassembled WGS sequence"/>
</dbReference>